<proteinExistence type="predicted"/>
<protein>
    <submittedName>
        <fullName evidence="1">Uncharacterized protein</fullName>
    </submittedName>
</protein>
<dbReference type="EMBL" id="FUYM01000001">
    <property type="protein sequence ID" value="SKB30934.1"/>
    <property type="molecule type" value="Genomic_DNA"/>
</dbReference>
<dbReference type="STRING" id="439228.SAMN06295920_101675"/>
<gene>
    <name evidence="1" type="ORF">SAMN06295920_101675</name>
</gene>
<dbReference type="AlphaFoldDB" id="A0A1T5A7G8"/>
<keyword evidence="2" id="KW-1185">Reference proteome</keyword>
<reference evidence="2" key="1">
    <citation type="submission" date="2017-02" db="EMBL/GenBank/DDBJ databases">
        <authorList>
            <person name="Varghese N."/>
            <person name="Submissions S."/>
        </authorList>
    </citation>
    <scope>NUCLEOTIDE SEQUENCE [LARGE SCALE GENOMIC DNA]</scope>
    <source>
        <strain evidence="2">UM2</strain>
    </source>
</reference>
<name>A0A1T5A7G8_9SPHN</name>
<accession>A0A1T5A7G8</accession>
<dbReference type="Proteomes" id="UP000189818">
    <property type="component" value="Unassembled WGS sequence"/>
</dbReference>
<evidence type="ECO:0000313" key="2">
    <source>
        <dbReference type="Proteomes" id="UP000189818"/>
    </source>
</evidence>
<evidence type="ECO:0000313" key="1">
    <source>
        <dbReference type="EMBL" id="SKB30934.1"/>
    </source>
</evidence>
<sequence length="91" mass="9269">MAAIFKYLETTANVKVGIGKLKGVFVSAGTNPTVAIYDSADTGTGNPIVAQFTPAAPGNYVFTGDEGGVGFSNGLYVVLGGTGPKVTVFYE</sequence>
<dbReference type="RefSeq" id="WP_079646591.1">
    <property type="nucleotide sequence ID" value="NZ_FUYM01000001.1"/>
</dbReference>
<organism evidence="1 2">
    <name type="scientific">Rhizorhabdus histidinilytica</name>
    <dbReference type="NCBI Taxonomy" id="439228"/>
    <lineage>
        <taxon>Bacteria</taxon>
        <taxon>Pseudomonadati</taxon>
        <taxon>Pseudomonadota</taxon>
        <taxon>Alphaproteobacteria</taxon>
        <taxon>Sphingomonadales</taxon>
        <taxon>Sphingomonadaceae</taxon>
        <taxon>Rhizorhabdus</taxon>
    </lineage>
</organism>